<dbReference type="Proteomes" id="UP000683925">
    <property type="component" value="Unassembled WGS sequence"/>
</dbReference>
<dbReference type="InterPro" id="IPR001568">
    <property type="entry name" value="RNase_T2-like"/>
</dbReference>
<dbReference type="AlphaFoldDB" id="A0A8S1W5S7"/>
<dbReference type="PANTHER" id="PTHR11240:SF22">
    <property type="entry name" value="RIBONUCLEASE T2"/>
    <property type="match status" value="1"/>
</dbReference>
<dbReference type="OMA" id="TNCHIGS"/>
<dbReference type="GO" id="GO:0005576">
    <property type="term" value="C:extracellular region"/>
    <property type="evidence" value="ECO:0007669"/>
    <property type="project" value="TreeGrafter"/>
</dbReference>
<dbReference type="PROSITE" id="PS00531">
    <property type="entry name" value="RNASE_T2_2"/>
    <property type="match status" value="1"/>
</dbReference>
<dbReference type="Pfam" id="PF00445">
    <property type="entry name" value="Ribonuclease_T2"/>
    <property type="match status" value="1"/>
</dbReference>
<comment type="caution">
    <text evidence="2">The sequence shown here is derived from an EMBL/GenBank/DDBJ whole genome shotgun (WGS) entry which is preliminary data.</text>
</comment>
<dbReference type="GO" id="GO:0033897">
    <property type="term" value="F:ribonuclease T2 activity"/>
    <property type="evidence" value="ECO:0007669"/>
    <property type="project" value="InterPro"/>
</dbReference>
<keyword evidence="1" id="KW-0732">Signal</keyword>
<dbReference type="GO" id="GO:0006401">
    <property type="term" value="P:RNA catabolic process"/>
    <property type="evidence" value="ECO:0007669"/>
    <property type="project" value="TreeGrafter"/>
</dbReference>
<evidence type="ECO:0000313" key="3">
    <source>
        <dbReference type="Proteomes" id="UP000683925"/>
    </source>
</evidence>
<dbReference type="PANTHER" id="PTHR11240">
    <property type="entry name" value="RIBONUCLEASE T2"/>
    <property type="match status" value="1"/>
</dbReference>
<protein>
    <submittedName>
        <fullName evidence="2">Uncharacterized protein</fullName>
    </submittedName>
</protein>
<keyword evidence="3" id="KW-1185">Reference proteome</keyword>
<evidence type="ECO:0000256" key="1">
    <source>
        <dbReference type="SAM" id="SignalP"/>
    </source>
</evidence>
<dbReference type="GO" id="GO:0003723">
    <property type="term" value="F:RNA binding"/>
    <property type="evidence" value="ECO:0007669"/>
    <property type="project" value="InterPro"/>
</dbReference>
<dbReference type="InterPro" id="IPR018188">
    <property type="entry name" value="RNase_T2_His_AS_1"/>
</dbReference>
<name>A0A8S1W5S7_PAROT</name>
<gene>
    <name evidence="2" type="ORF">POCTA_138.1.T0860066</name>
</gene>
<reference evidence="2" key="1">
    <citation type="submission" date="2021-01" db="EMBL/GenBank/DDBJ databases">
        <authorList>
            <consortium name="Genoscope - CEA"/>
            <person name="William W."/>
        </authorList>
    </citation>
    <scope>NUCLEOTIDE SEQUENCE</scope>
</reference>
<accession>A0A8S1W5S7</accession>
<dbReference type="PROSITE" id="PS00530">
    <property type="entry name" value="RNASE_T2_1"/>
    <property type="match status" value="1"/>
</dbReference>
<organism evidence="2 3">
    <name type="scientific">Paramecium octaurelia</name>
    <dbReference type="NCBI Taxonomy" id="43137"/>
    <lineage>
        <taxon>Eukaryota</taxon>
        <taxon>Sar</taxon>
        <taxon>Alveolata</taxon>
        <taxon>Ciliophora</taxon>
        <taxon>Intramacronucleata</taxon>
        <taxon>Oligohymenophorea</taxon>
        <taxon>Peniculida</taxon>
        <taxon>Parameciidae</taxon>
        <taxon>Paramecium</taxon>
    </lineage>
</organism>
<dbReference type="InterPro" id="IPR033130">
    <property type="entry name" value="RNase_T2_His_AS_2"/>
</dbReference>
<evidence type="ECO:0000313" key="2">
    <source>
        <dbReference type="EMBL" id="CAD8185638.1"/>
    </source>
</evidence>
<dbReference type="EMBL" id="CAJJDP010000085">
    <property type="protein sequence ID" value="CAD8185638.1"/>
    <property type="molecule type" value="Genomic_DNA"/>
</dbReference>
<feature type="signal peptide" evidence="1">
    <location>
        <begin position="1"/>
        <end position="16"/>
    </location>
</feature>
<dbReference type="OrthoDB" id="435754at2759"/>
<feature type="chain" id="PRO_5035831742" evidence="1">
    <location>
        <begin position="17"/>
        <end position="240"/>
    </location>
</feature>
<sequence length="240" mass="27319">MSKNLIILLLITISFTYEVPNMFYTFQQQWPGSICLTKQCYKDNVGNYKGQSWAIHGLWPGATNDSGDCEELEACTNNKFKESNLSKTTVTNLDQAWVGFFNPSGSFRAHEWNKHGTCWDEKDDLVPQVPGMNVQEEYFQTTLQLWKSYNIYDILSAAGIKPDDNKLYDTDSILDAIENKIGSTAQLLCSKDSNNKLLLISVSFCVNEQYQPQRCPCDIYGGIPCGSRKNDKVRYPVFRL</sequence>
<proteinExistence type="predicted"/>